<keyword evidence="3" id="KW-0812">Transmembrane</keyword>
<dbReference type="PANTHER" id="PTHR30487:SF0">
    <property type="entry name" value="PREPILIN LEADER PEPTIDASE_N-METHYLTRANSFERASE-RELATED"/>
    <property type="match status" value="1"/>
</dbReference>
<comment type="similarity">
    <text evidence="1 2">Belongs to the peptidase A24 family.</text>
</comment>
<feature type="transmembrane region" description="Helical" evidence="3">
    <location>
        <begin position="110"/>
        <end position="128"/>
    </location>
</feature>
<evidence type="ECO:0000259" key="4">
    <source>
        <dbReference type="Pfam" id="PF01478"/>
    </source>
</evidence>
<proteinExistence type="inferred from homology"/>
<feature type="transmembrane region" description="Helical" evidence="3">
    <location>
        <begin position="188"/>
        <end position="205"/>
    </location>
</feature>
<gene>
    <name evidence="5" type="ORF">GCM10010102_05800</name>
</gene>
<protein>
    <recommendedName>
        <fullName evidence="4">Prepilin type IV endopeptidase peptidase domain-containing protein</fullName>
    </recommendedName>
</protein>
<keyword evidence="3" id="KW-0472">Membrane</keyword>
<evidence type="ECO:0000313" key="5">
    <source>
        <dbReference type="EMBL" id="GGM13042.1"/>
    </source>
</evidence>
<dbReference type="PRINTS" id="PR00864">
    <property type="entry name" value="PREPILNPTASE"/>
</dbReference>
<feature type="transmembrane region" description="Helical" evidence="3">
    <location>
        <begin position="159"/>
        <end position="176"/>
    </location>
</feature>
<dbReference type="GO" id="GO:0005886">
    <property type="term" value="C:plasma membrane"/>
    <property type="evidence" value="ECO:0007669"/>
    <property type="project" value="TreeGrafter"/>
</dbReference>
<keyword evidence="6" id="KW-1185">Reference proteome</keyword>
<feature type="transmembrane region" description="Helical" evidence="3">
    <location>
        <begin position="27"/>
        <end position="47"/>
    </location>
</feature>
<name>A0A8H9GDS8_9MICO</name>
<reference evidence="5" key="2">
    <citation type="submission" date="2020-09" db="EMBL/GenBank/DDBJ databases">
        <authorList>
            <person name="Sun Q."/>
            <person name="Ohkuma M."/>
        </authorList>
    </citation>
    <scope>NUCLEOTIDE SEQUENCE</scope>
    <source>
        <strain evidence="5">JCM 3051</strain>
    </source>
</reference>
<feature type="transmembrane region" description="Helical" evidence="3">
    <location>
        <begin position="83"/>
        <end position="104"/>
    </location>
</feature>
<organism evidence="5 6">
    <name type="scientific">Promicromonospora citrea</name>
    <dbReference type="NCBI Taxonomy" id="43677"/>
    <lineage>
        <taxon>Bacteria</taxon>
        <taxon>Bacillati</taxon>
        <taxon>Actinomycetota</taxon>
        <taxon>Actinomycetes</taxon>
        <taxon>Micrococcales</taxon>
        <taxon>Promicromonosporaceae</taxon>
        <taxon>Promicromonospora</taxon>
    </lineage>
</organism>
<evidence type="ECO:0000256" key="1">
    <source>
        <dbReference type="ARBA" id="ARBA00005801"/>
    </source>
</evidence>
<evidence type="ECO:0000256" key="3">
    <source>
        <dbReference type="SAM" id="Phobius"/>
    </source>
</evidence>
<feature type="domain" description="Prepilin type IV endopeptidase peptidase" evidence="4">
    <location>
        <begin position="60"/>
        <end position="172"/>
    </location>
</feature>
<sequence length="208" mass="21561">MSPSEPASTQPAGPLVVRQYRRARDEVAPFALVIGVVAVPVVAWAVWASGPGWLTPAYVVLAALGTALGVIDGRTHRLPNALVFPLTWATALLLALAALGTGQWGSLGRAALGALAFFALYQVLYLVAPRGGIGYGDVKLTLSLGAVLAWHSWGTLLGGVFAAHLLAGVVAIALLLGRRAGWKTGIAFGPYMLLGTVVGLTWARLVGF</sequence>
<dbReference type="EMBL" id="BMPT01000002">
    <property type="protein sequence ID" value="GGM13042.1"/>
    <property type="molecule type" value="Genomic_DNA"/>
</dbReference>
<keyword evidence="3" id="KW-1133">Transmembrane helix</keyword>
<evidence type="ECO:0000313" key="6">
    <source>
        <dbReference type="Proteomes" id="UP000655589"/>
    </source>
</evidence>
<dbReference type="RefSeq" id="WP_171104278.1">
    <property type="nucleotide sequence ID" value="NZ_BMPT01000002.1"/>
</dbReference>
<dbReference type="Pfam" id="PF01478">
    <property type="entry name" value="Peptidase_A24"/>
    <property type="match status" value="1"/>
</dbReference>
<dbReference type="InterPro" id="IPR000045">
    <property type="entry name" value="Prepilin_IV_endopep_pep"/>
</dbReference>
<dbReference type="AlphaFoldDB" id="A0A8H9GDS8"/>
<dbReference type="InterPro" id="IPR050882">
    <property type="entry name" value="Prepilin_peptidase/N-MTase"/>
</dbReference>
<accession>A0A8H9GDS8</accession>
<dbReference type="InterPro" id="IPR014032">
    <property type="entry name" value="Peptidase_A24A_bac"/>
</dbReference>
<dbReference type="Proteomes" id="UP000655589">
    <property type="component" value="Unassembled WGS sequence"/>
</dbReference>
<dbReference type="GO" id="GO:0006465">
    <property type="term" value="P:signal peptide processing"/>
    <property type="evidence" value="ECO:0007669"/>
    <property type="project" value="TreeGrafter"/>
</dbReference>
<dbReference type="GO" id="GO:0004190">
    <property type="term" value="F:aspartic-type endopeptidase activity"/>
    <property type="evidence" value="ECO:0007669"/>
    <property type="project" value="InterPro"/>
</dbReference>
<dbReference type="Gene3D" id="1.20.120.1220">
    <property type="match status" value="1"/>
</dbReference>
<reference evidence="5" key="1">
    <citation type="journal article" date="2014" name="Int. J. Syst. Evol. Microbiol.">
        <title>Complete genome sequence of Corynebacterium casei LMG S-19264T (=DSM 44701T), isolated from a smear-ripened cheese.</title>
        <authorList>
            <consortium name="US DOE Joint Genome Institute (JGI-PGF)"/>
            <person name="Walter F."/>
            <person name="Albersmeier A."/>
            <person name="Kalinowski J."/>
            <person name="Ruckert C."/>
        </authorList>
    </citation>
    <scope>NUCLEOTIDE SEQUENCE</scope>
    <source>
        <strain evidence="5">JCM 3051</strain>
    </source>
</reference>
<dbReference type="PANTHER" id="PTHR30487">
    <property type="entry name" value="TYPE 4 PREPILIN-LIKE PROTEINS LEADER PEPTIDE-PROCESSING ENZYME"/>
    <property type="match status" value="1"/>
</dbReference>
<evidence type="ECO:0000256" key="2">
    <source>
        <dbReference type="RuleBase" id="RU003793"/>
    </source>
</evidence>
<feature type="transmembrane region" description="Helical" evidence="3">
    <location>
        <begin position="53"/>
        <end position="71"/>
    </location>
</feature>
<comment type="caution">
    <text evidence="5">The sequence shown here is derived from an EMBL/GenBank/DDBJ whole genome shotgun (WGS) entry which is preliminary data.</text>
</comment>